<feature type="compositionally biased region" description="Polar residues" evidence="1">
    <location>
        <begin position="604"/>
        <end position="614"/>
    </location>
</feature>
<dbReference type="PANTHER" id="PTHR11635">
    <property type="entry name" value="CAMP-DEPENDENT PROTEIN KINASE REGULATORY CHAIN"/>
    <property type="match status" value="1"/>
</dbReference>
<sequence length="854" mass="93841">MVCVCVLRPLLCAVPVATSGAERSTRPCHLSVWMGVCCGKDSTAPVPEEGVKVTPPGGRAGAGAPALNALPDPSTSPRTPPGPSEGDTATVASVLSTFDNTGKVGAEWRLERGDGSDELGRGTWSSSHVRVWRRRGGVSGETLLRDLTSTMWWWRSPPYNASDEHDSEGASSDEWVLLRQVLCTHPLFAICRHDAWILHEIMDAFERHETQPGEVIVSPGDTCAFHVVVMGKALADVDDYGAMTVQEKGQRQEWTARDYFGSEGLLYILHPGYEGAAVRAEGTPDASLPTVTWRLSRVLYQQLMRTFHDPAHLQIIKYLSQSPLLQHLSRAHIRLLCEKAEIVTREISARVLQVGVVPTDLFLLISGTVTLEHEPRHCGGNPDVAHLPTAVFVAGDCVGDAELLFHRVAAEKESTDASKRLTVMPSCYTYTVQQPAQLICIPIEVLLAVLSWDDLQHMRDRSRNVREMELHQVQVQDDLRNLKAQCFLSNLSDTDSNSSMHAPVLQGEPGGAASPLSGELSHDSSQDVYAKGPDATVFFLEQIFPRQTYRRADGRERGLSIASFAPHQRYPAGTVLFRVEYAADHHSVVRAGGGVSPHREENGEGSTADSSTAATPPEVPGRLYAIVSGEITVVNSDTGEPVYRVFRGNTLGEETLLPPLRCRSATTPLRTHAVVSSSDGCEVFELSRRAFKEFLQRPYCDALRDFCDWFSVSPFKGCLPETCWRFLFNCTTEREVVGSDLIGLRGASCKYVSLIFNGQIGAYVRSSVSDSGEKQENEEETSVASFLAGDIIGGWEVMEGRPFPVAYVCECRARILCVPAESFPSLFRPATLYLQFLWSQERYQRVMAVSSVEG</sequence>
<accession>A0ABR3DZZ2</accession>
<feature type="domain" description="Cyclic nucleotide-binding" evidence="3">
    <location>
        <begin position="623"/>
        <end position="695"/>
    </location>
</feature>
<dbReference type="PANTHER" id="PTHR11635:SF152">
    <property type="entry name" value="CAMP-DEPENDENT PROTEIN KINASE TYPE I REGULATORY SUBUNIT-RELATED"/>
    <property type="match status" value="1"/>
</dbReference>
<dbReference type="SUPFAM" id="SSF51206">
    <property type="entry name" value="cAMP-binding domain-like"/>
    <property type="match status" value="4"/>
</dbReference>
<feature type="region of interest" description="Disordered" evidence="1">
    <location>
        <begin position="48"/>
        <end position="88"/>
    </location>
</feature>
<evidence type="ECO:0000313" key="5">
    <source>
        <dbReference type="Proteomes" id="UP001443563"/>
    </source>
</evidence>
<evidence type="ECO:0000313" key="4">
    <source>
        <dbReference type="EMBL" id="KAL0498204.1"/>
    </source>
</evidence>
<dbReference type="EMBL" id="JBAMZM010000033">
    <property type="protein sequence ID" value="KAL0498204.1"/>
    <property type="molecule type" value="Genomic_DNA"/>
</dbReference>
<evidence type="ECO:0000256" key="2">
    <source>
        <dbReference type="SAM" id="SignalP"/>
    </source>
</evidence>
<dbReference type="InterPro" id="IPR050503">
    <property type="entry name" value="cAMP-dep_PK_reg_su-like"/>
</dbReference>
<evidence type="ECO:0000259" key="3">
    <source>
        <dbReference type="PROSITE" id="PS50042"/>
    </source>
</evidence>
<feature type="compositionally biased region" description="Low complexity" evidence="1">
    <location>
        <begin position="62"/>
        <end position="77"/>
    </location>
</feature>
<dbReference type="InterPro" id="IPR000595">
    <property type="entry name" value="cNMP-bd_dom"/>
</dbReference>
<dbReference type="CDD" id="cd00038">
    <property type="entry name" value="CAP_ED"/>
    <property type="match status" value="1"/>
</dbReference>
<keyword evidence="2" id="KW-0732">Signal</keyword>
<feature type="domain" description="Cyclic nucleotide-binding" evidence="3">
    <location>
        <begin position="324"/>
        <end position="415"/>
    </location>
</feature>
<reference evidence="4 5" key="1">
    <citation type="submission" date="2024-02" db="EMBL/GenBank/DDBJ databases">
        <title>FIRST GENOME SEQUENCES OF Leishmania (Viannia) shawi, Leishmania (Viannia) lindenbergi AND Leishmania (Viannia) utingensis.</title>
        <authorList>
            <person name="Resadore F."/>
            <person name="Custodio M.G.F."/>
            <person name="Boite M.C."/>
            <person name="Cupolillo E."/>
            <person name="Ferreira G.E.M."/>
        </authorList>
    </citation>
    <scope>NUCLEOTIDE SEQUENCE [LARGE SCALE GENOMIC DNA]</scope>
    <source>
        <strain evidence="4 5">MCEB/BR/1984/M8408</strain>
    </source>
</reference>
<dbReference type="Proteomes" id="UP001443563">
    <property type="component" value="Unassembled WGS sequence"/>
</dbReference>
<feature type="signal peptide" evidence="2">
    <location>
        <begin position="1"/>
        <end position="20"/>
    </location>
</feature>
<feature type="region of interest" description="Disordered" evidence="1">
    <location>
        <begin position="592"/>
        <end position="617"/>
    </location>
</feature>
<proteinExistence type="predicted"/>
<keyword evidence="5" id="KW-1185">Reference proteome</keyword>
<protein>
    <submittedName>
        <fullName evidence="4">Cyclic nucleotide-binding domain containing protein</fullName>
    </submittedName>
</protein>
<gene>
    <name evidence="4" type="ORF">Q4I29_006144</name>
</gene>
<dbReference type="InterPro" id="IPR018490">
    <property type="entry name" value="cNMP-bd_dom_sf"/>
</dbReference>
<comment type="caution">
    <text evidence="4">The sequence shown here is derived from an EMBL/GenBank/DDBJ whole genome shotgun (WGS) entry which is preliminary data.</text>
</comment>
<dbReference type="PROSITE" id="PS50042">
    <property type="entry name" value="CNMP_BINDING_3"/>
    <property type="match status" value="3"/>
</dbReference>
<organism evidence="4 5">
    <name type="scientific">Leishmania shawi</name>
    <dbReference type="NCBI Taxonomy" id="5680"/>
    <lineage>
        <taxon>Eukaryota</taxon>
        <taxon>Discoba</taxon>
        <taxon>Euglenozoa</taxon>
        <taxon>Kinetoplastea</taxon>
        <taxon>Metakinetoplastina</taxon>
        <taxon>Trypanosomatida</taxon>
        <taxon>Trypanosomatidae</taxon>
        <taxon>Leishmaniinae</taxon>
        <taxon>Leishmania</taxon>
        <taxon>Leishmania guyanensis species complex</taxon>
    </lineage>
</organism>
<dbReference type="Gene3D" id="2.60.120.10">
    <property type="entry name" value="Jelly Rolls"/>
    <property type="match status" value="4"/>
</dbReference>
<dbReference type="InterPro" id="IPR014710">
    <property type="entry name" value="RmlC-like_jellyroll"/>
</dbReference>
<feature type="domain" description="Cyclic nucleotide-binding" evidence="3">
    <location>
        <begin position="189"/>
        <end position="321"/>
    </location>
</feature>
<feature type="region of interest" description="Disordered" evidence="1">
    <location>
        <begin position="494"/>
        <end position="527"/>
    </location>
</feature>
<name>A0ABR3DZZ2_9TRYP</name>
<evidence type="ECO:0000256" key="1">
    <source>
        <dbReference type="SAM" id="MobiDB-lite"/>
    </source>
</evidence>
<feature type="chain" id="PRO_5047443991" evidence="2">
    <location>
        <begin position="21"/>
        <end position="854"/>
    </location>
</feature>